<feature type="coiled-coil region" evidence="1">
    <location>
        <begin position="581"/>
        <end position="615"/>
    </location>
</feature>
<evidence type="ECO:0000313" key="3">
    <source>
        <dbReference type="EMBL" id="KFA91324.1"/>
    </source>
</evidence>
<keyword evidence="2" id="KW-0732">Signal</keyword>
<evidence type="ECO:0000256" key="2">
    <source>
        <dbReference type="SAM" id="SignalP"/>
    </source>
</evidence>
<comment type="caution">
    <text evidence="3">The sequence shown here is derived from an EMBL/GenBank/DDBJ whole genome shotgun (WGS) entry which is preliminary data.</text>
</comment>
<name>A0A084SS89_9BACT</name>
<evidence type="ECO:0000256" key="1">
    <source>
        <dbReference type="SAM" id="Coils"/>
    </source>
</evidence>
<feature type="signal peptide" evidence="2">
    <location>
        <begin position="1"/>
        <end position="24"/>
    </location>
</feature>
<gene>
    <name evidence="3" type="ORF">Q664_22830</name>
</gene>
<dbReference type="InterPro" id="IPR019734">
    <property type="entry name" value="TPR_rpt"/>
</dbReference>
<protein>
    <submittedName>
        <fullName evidence="3">Uncharacterized protein</fullName>
    </submittedName>
</protein>
<dbReference type="InterPro" id="IPR011990">
    <property type="entry name" value="TPR-like_helical_dom_sf"/>
</dbReference>
<dbReference type="AlphaFoldDB" id="A0A084SS89"/>
<evidence type="ECO:0000313" key="4">
    <source>
        <dbReference type="Proteomes" id="UP000028547"/>
    </source>
</evidence>
<dbReference type="RefSeq" id="WP_043399070.1">
    <property type="nucleotide sequence ID" value="NZ_JPMI01000150.1"/>
</dbReference>
<dbReference type="Pfam" id="PF13432">
    <property type="entry name" value="TPR_16"/>
    <property type="match status" value="3"/>
</dbReference>
<dbReference type="SUPFAM" id="SSF81901">
    <property type="entry name" value="HCP-like"/>
    <property type="match status" value="1"/>
</dbReference>
<dbReference type="Proteomes" id="UP000028547">
    <property type="component" value="Unassembled WGS sequence"/>
</dbReference>
<feature type="coiled-coil region" evidence="1">
    <location>
        <begin position="34"/>
        <end position="61"/>
    </location>
</feature>
<accession>A0A084SS89</accession>
<feature type="chain" id="PRO_5001781629" evidence="2">
    <location>
        <begin position="25"/>
        <end position="787"/>
    </location>
</feature>
<proteinExistence type="predicted"/>
<dbReference type="SUPFAM" id="SSF48452">
    <property type="entry name" value="TPR-like"/>
    <property type="match status" value="1"/>
</dbReference>
<keyword evidence="1" id="KW-0175">Coiled coil</keyword>
<dbReference type="SMART" id="SM00028">
    <property type="entry name" value="TPR"/>
    <property type="match status" value="4"/>
</dbReference>
<reference evidence="3 4" key="1">
    <citation type="submission" date="2014-07" db="EMBL/GenBank/DDBJ databases">
        <title>Draft Genome Sequence of Gephyronic Acid Producer, Cystobacter violaceus Strain Cb vi76.</title>
        <authorList>
            <person name="Stevens D.C."/>
            <person name="Young J."/>
            <person name="Carmichael R."/>
            <person name="Tan J."/>
            <person name="Taylor R.E."/>
        </authorList>
    </citation>
    <scope>NUCLEOTIDE SEQUENCE [LARGE SCALE GENOMIC DNA]</scope>
    <source>
        <strain evidence="3 4">Cb vi76</strain>
    </source>
</reference>
<dbReference type="EMBL" id="JPMI01000150">
    <property type="protein sequence ID" value="KFA91324.1"/>
    <property type="molecule type" value="Genomic_DNA"/>
</dbReference>
<sequence length="787" mass="89407">MSTSRLHALLLTAATLVAPGSARAAEAPAPPPTAQELASRLEQVSVRLEAAEKDLRFVETQFTQRPEPGEDELLLRRFSDGEIQYLLEDWAAASVLFYDLVGDPRFREQGRYPDALFYLGDSLYRQQNYVGARIYLRELLTRSDTKHYRDALARYLEIAGRLNQLSGIDEYMERARRLSGGQLPPELEYVYAKWLFKRTDLPEAERRQRTRAAFQPLATTAGGRFQRQSAYFLGVLSVQAGDYAGAVEQFRLLAAEEAQEPELQRLEELASLSLGRLLYELGRLDEALDQYARIPRGSESFVDSLYEMAWVHVKKADFEKAKNATDILLLVGPEAPIAPDARLLQGHLQLKLHKYDEATATYEEVVGTYKPVRDQLDALLKTNQDPVAYFDKLLARNERTLDVTTLLPPMALQFATTQEEVTKAVAMQKDLDSSREGVDESKTIATRILRALDERGLQVFPELQEGYQRADAVDSALVRTEQDLVQVEGDVLRGRLRPEELTLLEGVRREREALGARLATLPTNPQELEARRERMQTKVDELDRGAFQLGFELRSMEAISTAVRKWLDDTRAERTPPPTDEREFLTQLRNEEQTVEALEAELKLLRSRLADERASASAFVSGEDILRMQYRETLHHEHALMAAAEQRLSGEDAALVARTHETRRNSELLRARVDTARQVLRAQVERRGAAIKGKVLAEQQLLQDYHQEVASVTGDARNLVGRIAFESIQKVRKQFYDLVLKADVGLVDVAFTRKQDKTSEIQKLSAQKDKDLRDLEKEFEEVLKDEN</sequence>
<organism evidence="3 4">
    <name type="scientific">Archangium violaceum Cb vi76</name>
    <dbReference type="NCBI Taxonomy" id="1406225"/>
    <lineage>
        <taxon>Bacteria</taxon>
        <taxon>Pseudomonadati</taxon>
        <taxon>Myxococcota</taxon>
        <taxon>Myxococcia</taxon>
        <taxon>Myxococcales</taxon>
        <taxon>Cystobacterineae</taxon>
        <taxon>Archangiaceae</taxon>
        <taxon>Archangium</taxon>
    </lineage>
</organism>
<dbReference type="Gene3D" id="1.25.40.10">
    <property type="entry name" value="Tetratricopeptide repeat domain"/>
    <property type="match status" value="2"/>
</dbReference>